<feature type="transmembrane region" description="Helical" evidence="2">
    <location>
        <begin position="82"/>
        <end position="102"/>
    </location>
</feature>
<keyword evidence="5" id="KW-1185">Reference proteome</keyword>
<keyword evidence="2" id="KW-0472">Membrane</keyword>
<sequence length="493" mass="55567">MKNDKLDEWLRSGAEQTENDSIPPDIQSRLQLVYDAIEQGQTGQNIRGNLSRDPQEEQAASVPDTMEVQPVTKRKSPWMLRYGMTAAAMLIGIGGTLGSGYFSADMAHTLKQLPGVPAVYQLTSHLGWVTADERESKPDPLSIEQQGVTMTLESVVYDGRKVYLELKQHDTQKQPIQDVEIYIDGKSAASAKEQGEIRAQHHSERTDQYRLYLNLDPQVLFGLPDGIVSNEPSDIELSQMPAQLNMQIRVSLKQNPNSPFIYNVSVQKQAQTARYILKKKASLSENLAVRTVEADVTPATTYIDLKIDGFDKWHHRYEGGGVHFILLDALNRPYHPLEDSGEPATPHMEYSSLPDDAGDLTLIPYTFNLEPVSKKYPVPIQKEPSDSHPIELDMGTTGKVKIMERTFTDNEITLRIQPGEAYQAYMVAYSLWYGDQKMHEVRGRPAQIIPDPAHAGQYLITYDKTKLKPGDRLCYYVSNMRYLGEIPLTRVTQ</sequence>
<dbReference type="AlphaFoldDB" id="A0A172ZBB5"/>
<organism evidence="4 5">
    <name type="scientific">Paenibacillus bovis</name>
    <dbReference type="NCBI Taxonomy" id="1616788"/>
    <lineage>
        <taxon>Bacteria</taxon>
        <taxon>Bacillati</taxon>
        <taxon>Bacillota</taxon>
        <taxon>Bacilli</taxon>
        <taxon>Bacillales</taxon>
        <taxon>Paenibacillaceae</taxon>
        <taxon>Paenibacillus</taxon>
    </lineage>
</organism>
<proteinExistence type="predicted"/>
<feature type="domain" description="DUF4179" evidence="3">
    <location>
        <begin position="81"/>
        <end position="164"/>
    </location>
</feature>
<protein>
    <recommendedName>
        <fullName evidence="3">DUF4179 domain-containing protein</fullName>
    </recommendedName>
</protein>
<dbReference type="OrthoDB" id="2656278at2"/>
<dbReference type="EMBL" id="CP013023">
    <property type="protein sequence ID" value="ANF94936.1"/>
    <property type="molecule type" value="Genomic_DNA"/>
</dbReference>
<dbReference type="STRING" id="1616788.AR543_02060"/>
<feature type="region of interest" description="Disordered" evidence="1">
    <location>
        <begin position="43"/>
        <end position="67"/>
    </location>
</feature>
<dbReference type="KEGG" id="pbv:AR543_02060"/>
<evidence type="ECO:0000256" key="1">
    <source>
        <dbReference type="SAM" id="MobiDB-lite"/>
    </source>
</evidence>
<evidence type="ECO:0000313" key="4">
    <source>
        <dbReference type="EMBL" id="ANF94936.1"/>
    </source>
</evidence>
<evidence type="ECO:0000256" key="2">
    <source>
        <dbReference type="SAM" id="Phobius"/>
    </source>
</evidence>
<dbReference type="RefSeq" id="WP_060531404.1">
    <property type="nucleotide sequence ID" value="NZ_CP013023.1"/>
</dbReference>
<keyword evidence="2" id="KW-1133">Transmembrane helix</keyword>
<dbReference type="Proteomes" id="UP000078148">
    <property type="component" value="Chromosome"/>
</dbReference>
<dbReference type="Pfam" id="PF13786">
    <property type="entry name" value="DUF4179"/>
    <property type="match status" value="1"/>
</dbReference>
<feature type="region of interest" description="Disordered" evidence="1">
    <location>
        <begin position="1"/>
        <end position="25"/>
    </location>
</feature>
<name>A0A172ZBB5_9BACL</name>
<feature type="compositionally biased region" description="Basic and acidic residues" evidence="1">
    <location>
        <begin position="1"/>
        <end position="10"/>
    </location>
</feature>
<dbReference type="InterPro" id="IPR025436">
    <property type="entry name" value="DUF4179"/>
</dbReference>
<reference evidence="5" key="1">
    <citation type="submission" date="2015-10" db="EMBL/GenBank/DDBJ databases">
        <title>Genome of Paenibacillus bovis sp. nov.</title>
        <authorList>
            <person name="Wu Z."/>
            <person name="Gao C."/>
            <person name="Liu Z."/>
            <person name="Zheng H."/>
        </authorList>
    </citation>
    <scope>NUCLEOTIDE SEQUENCE [LARGE SCALE GENOMIC DNA]</scope>
    <source>
        <strain evidence="5">BD3526</strain>
    </source>
</reference>
<dbReference type="Gene3D" id="2.60.40.1630">
    <property type="entry name" value="bacillus anthracis domain"/>
    <property type="match status" value="1"/>
</dbReference>
<evidence type="ECO:0000259" key="3">
    <source>
        <dbReference type="Pfam" id="PF13786"/>
    </source>
</evidence>
<accession>A0A172ZBB5</accession>
<gene>
    <name evidence="4" type="ORF">AR543_02060</name>
</gene>
<evidence type="ECO:0000313" key="5">
    <source>
        <dbReference type="Proteomes" id="UP000078148"/>
    </source>
</evidence>
<reference evidence="4 5" key="2">
    <citation type="journal article" date="2016" name="Int. J. Syst. Evol. Microbiol.">
        <title>Paenibacillus bovis sp. nov., isolated from raw yak (Bos grunniens) milk.</title>
        <authorList>
            <person name="Gao C."/>
            <person name="Han J."/>
            <person name="Liu Z."/>
            <person name="Xu X."/>
            <person name="Hang F."/>
            <person name="Wu Z."/>
        </authorList>
    </citation>
    <scope>NUCLEOTIDE SEQUENCE [LARGE SCALE GENOMIC DNA]</scope>
    <source>
        <strain evidence="4 5">BD3526</strain>
    </source>
</reference>
<keyword evidence="2" id="KW-0812">Transmembrane</keyword>